<dbReference type="AlphaFoldDB" id="A0AAW1UI39"/>
<dbReference type="Proteomes" id="UP001431783">
    <property type="component" value="Unassembled WGS sequence"/>
</dbReference>
<gene>
    <name evidence="2" type="ORF">WA026_006460</name>
</gene>
<proteinExistence type="predicted"/>
<name>A0AAW1UI39_9CUCU</name>
<reference evidence="2 3" key="1">
    <citation type="submission" date="2023-03" db="EMBL/GenBank/DDBJ databases">
        <title>Genome insight into feeding habits of ladybird beetles.</title>
        <authorList>
            <person name="Li H.-S."/>
            <person name="Huang Y.-H."/>
            <person name="Pang H."/>
        </authorList>
    </citation>
    <scope>NUCLEOTIDE SEQUENCE [LARGE SCALE GENOMIC DNA]</scope>
    <source>
        <strain evidence="2">SYSU_2023b</strain>
        <tissue evidence="2">Whole body</tissue>
    </source>
</reference>
<organism evidence="2 3">
    <name type="scientific">Henosepilachna vigintioctopunctata</name>
    <dbReference type="NCBI Taxonomy" id="420089"/>
    <lineage>
        <taxon>Eukaryota</taxon>
        <taxon>Metazoa</taxon>
        <taxon>Ecdysozoa</taxon>
        <taxon>Arthropoda</taxon>
        <taxon>Hexapoda</taxon>
        <taxon>Insecta</taxon>
        <taxon>Pterygota</taxon>
        <taxon>Neoptera</taxon>
        <taxon>Endopterygota</taxon>
        <taxon>Coleoptera</taxon>
        <taxon>Polyphaga</taxon>
        <taxon>Cucujiformia</taxon>
        <taxon>Coccinelloidea</taxon>
        <taxon>Coccinellidae</taxon>
        <taxon>Epilachninae</taxon>
        <taxon>Epilachnini</taxon>
        <taxon>Henosepilachna</taxon>
    </lineage>
</organism>
<evidence type="ECO:0000313" key="2">
    <source>
        <dbReference type="EMBL" id="KAK9879391.1"/>
    </source>
</evidence>
<keyword evidence="1" id="KW-1133">Transmembrane helix</keyword>
<accession>A0AAW1UI39</accession>
<sequence length="117" mass="13655">MKREEKTIWNVFFIICVSSYLVTAIVTFEEDEKETIVPSTNETIFEKLEEEGTFKDNLTYDKLEESNENVDFNTKQKIDEEIGDQTIFADFTSQNSGILNDVFILTKTMFLLTRFVV</sequence>
<dbReference type="EMBL" id="JARQZJ010000062">
    <property type="protein sequence ID" value="KAK9879391.1"/>
    <property type="molecule type" value="Genomic_DNA"/>
</dbReference>
<evidence type="ECO:0000313" key="3">
    <source>
        <dbReference type="Proteomes" id="UP001431783"/>
    </source>
</evidence>
<feature type="transmembrane region" description="Helical" evidence="1">
    <location>
        <begin position="7"/>
        <end position="28"/>
    </location>
</feature>
<keyword evidence="1" id="KW-0812">Transmembrane</keyword>
<keyword evidence="1" id="KW-0472">Membrane</keyword>
<protein>
    <submittedName>
        <fullName evidence="2">Uncharacterized protein</fullName>
    </submittedName>
</protein>
<comment type="caution">
    <text evidence="2">The sequence shown here is derived from an EMBL/GenBank/DDBJ whole genome shotgun (WGS) entry which is preliminary data.</text>
</comment>
<evidence type="ECO:0000256" key="1">
    <source>
        <dbReference type="SAM" id="Phobius"/>
    </source>
</evidence>
<keyword evidence="3" id="KW-1185">Reference proteome</keyword>